<dbReference type="InterPro" id="IPR002202">
    <property type="entry name" value="HMG_CoA_Rdtase"/>
</dbReference>
<dbReference type="EMBL" id="CAKOAT010678487">
    <property type="protein sequence ID" value="CAH8385836.1"/>
    <property type="molecule type" value="Genomic_DNA"/>
</dbReference>
<protein>
    <recommendedName>
        <fullName evidence="3">Dirigent protein</fullName>
    </recommendedName>
</protein>
<sequence>MDVIGISGEFLLHNKPAAVNWIEGQGKSVAFEAVIRGEIVNKVLKTSVFVLGELNMLTNLTVYAVAGSLGGFKLKTRRAQCITMMEATNGKDIHNSVTTLSIEVGTVREGTQFPSISA</sequence>
<evidence type="ECO:0000313" key="1">
    <source>
        <dbReference type="EMBL" id="CAH8385836.1"/>
    </source>
</evidence>
<dbReference type="AlphaFoldDB" id="A0ABC8LQG5"/>
<accession>A0ABC8LQG5</accession>
<gene>
    <name evidence="1" type="ORF">ERUC_LOCUS38319</name>
</gene>
<keyword evidence="2" id="KW-1185">Reference proteome</keyword>
<dbReference type="InterPro" id="IPR009029">
    <property type="entry name" value="HMG_CoA_Rdtase_sub-bd_dom_sf"/>
</dbReference>
<proteinExistence type="predicted"/>
<organism evidence="1 2">
    <name type="scientific">Eruca vesicaria subsp. sativa</name>
    <name type="common">Garden rocket</name>
    <name type="synonym">Eruca sativa</name>
    <dbReference type="NCBI Taxonomy" id="29727"/>
    <lineage>
        <taxon>Eukaryota</taxon>
        <taxon>Viridiplantae</taxon>
        <taxon>Streptophyta</taxon>
        <taxon>Embryophyta</taxon>
        <taxon>Tracheophyta</taxon>
        <taxon>Spermatophyta</taxon>
        <taxon>Magnoliopsida</taxon>
        <taxon>eudicotyledons</taxon>
        <taxon>Gunneridae</taxon>
        <taxon>Pentapetalae</taxon>
        <taxon>rosids</taxon>
        <taxon>malvids</taxon>
        <taxon>Brassicales</taxon>
        <taxon>Brassicaceae</taxon>
        <taxon>Brassiceae</taxon>
        <taxon>Eruca</taxon>
    </lineage>
</organism>
<dbReference type="PANTHER" id="PTHR10572">
    <property type="entry name" value="3-HYDROXY-3-METHYLGLUTARYL-COENZYME A REDUCTASE"/>
    <property type="match status" value="1"/>
</dbReference>
<dbReference type="PROSITE" id="PS50065">
    <property type="entry name" value="HMG_COA_REDUCTASE_4"/>
    <property type="match status" value="1"/>
</dbReference>
<dbReference type="Proteomes" id="UP001642260">
    <property type="component" value="Unassembled WGS sequence"/>
</dbReference>
<comment type="caution">
    <text evidence="1">The sequence shown here is derived from an EMBL/GenBank/DDBJ whole genome shotgun (WGS) entry which is preliminary data.</text>
</comment>
<dbReference type="PRINTS" id="PR00071">
    <property type="entry name" value="HMGCOARDTASE"/>
</dbReference>
<dbReference type="PANTHER" id="PTHR10572:SF24">
    <property type="entry name" value="3-HYDROXY-3-METHYLGLUTARYL-COENZYME A REDUCTASE"/>
    <property type="match status" value="1"/>
</dbReference>
<evidence type="ECO:0000313" key="2">
    <source>
        <dbReference type="Proteomes" id="UP001642260"/>
    </source>
</evidence>
<name>A0ABC8LQG5_ERUVS</name>
<dbReference type="Pfam" id="PF00368">
    <property type="entry name" value="HMG-CoA_red"/>
    <property type="match status" value="1"/>
</dbReference>
<reference evidence="1 2" key="1">
    <citation type="submission" date="2022-03" db="EMBL/GenBank/DDBJ databases">
        <authorList>
            <person name="Macdonald S."/>
            <person name="Ahmed S."/>
            <person name="Newling K."/>
        </authorList>
    </citation>
    <scope>NUCLEOTIDE SEQUENCE [LARGE SCALE GENOMIC DNA]</scope>
</reference>
<dbReference type="SUPFAM" id="SSF56542">
    <property type="entry name" value="Substrate-binding domain of HMG-CoA reductase"/>
    <property type="match status" value="1"/>
</dbReference>
<evidence type="ECO:0008006" key="3">
    <source>
        <dbReference type="Google" id="ProtNLM"/>
    </source>
</evidence>